<evidence type="ECO:0000313" key="3">
    <source>
        <dbReference type="Proteomes" id="UP000295391"/>
    </source>
</evidence>
<organism evidence="2 3">
    <name type="scientific">Maritalea mobilis</name>
    <dbReference type="NCBI Taxonomy" id="483324"/>
    <lineage>
        <taxon>Bacteria</taxon>
        <taxon>Pseudomonadati</taxon>
        <taxon>Pseudomonadota</taxon>
        <taxon>Alphaproteobacteria</taxon>
        <taxon>Hyphomicrobiales</taxon>
        <taxon>Devosiaceae</taxon>
        <taxon>Maritalea</taxon>
    </lineage>
</organism>
<dbReference type="PRINTS" id="PR00111">
    <property type="entry name" value="ABHYDROLASE"/>
</dbReference>
<dbReference type="PANTHER" id="PTHR43194">
    <property type="entry name" value="HYDROLASE ALPHA/BETA FOLD FAMILY"/>
    <property type="match status" value="1"/>
</dbReference>
<accession>A0A4R6VX51</accession>
<dbReference type="PANTHER" id="PTHR43194:SF2">
    <property type="entry name" value="PEROXISOMAL MEMBRANE PROTEIN LPX1"/>
    <property type="match status" value="1"/>
</dbReference>
<dbReference type="RefSeq" id="WP_133572061.1">
    <property type="nucleotide sequence ID" value="NZ_SNYR01000001.1"/>
</dbReference>
<dbReference type="Pfam" id="PF00561">
    <property type="entry name" value="Abhydrolase_1"/>
    <property type="match status" value="1"/>
</dbReference>
<evidence type="ECO:0000313" key="2">
    <source>
        <dbReference type="EMBL" id="TDQ67447.1"/>
    </source>
</evidence>
<dbReference type="Proteomes" id="UP000295391">
    <property type="component" value="Unassembled WGS sequence"/>
</dbReference>
<dbReference type="Gene3D" id="3.40.50.1820">
    <property type="entry name" value="alpha/beta hydrolase"/>
    <property type="match status" value="1"/>
</dbReference>
<dbReference type="InterPro" id="IPR000073">
    <property type="entry name" value="AB_hydrolase_1"/>
</dbReference>
<evidence type="ECO:0000259" key="1">
    <source>
        <dbReference type="Pfam" id="PF00561"/>
    </source>
</evidence>
<dbReference type="EMBL" id="SNYR01000001">
    <property type="protein sequence ID" value="TDQ67447.1"/>
    <property type="molecule type" value="Genomic_DNA"/>
</dbReference>
<comment type="caution">
    <text evidence="2">The sequence shown here is derived from an EMBL/GenBank/DDBJ whole genome shotgun (WGS) entry which is preliminary data.</text>
</comment>
<name>A0A4R6VX51_9HYPH</name>
<sequence length="319" mass="35822">MNQLPPEQALLSSVNIDKPLPRRSVYRSKLGRQRIFELYQKTLNDLPFKVRHQIVPTSYGKTFLSMAGNPDAPPILVLPGMSIAGPMMLEFFEELQKNHLLIAPDLIGQPGHSEDVPFPNKKQAYGQWSLEILDHLGLKRVGIASASFGGSIALELTAMAPERVGKQVLVVPAGLTPNLPYFKLYAGLAVNWMAYRWWPFHAEQAIPYKWLKRIARPLSRSLTQDNLDYFDAVIRHTAFWRHRPAGPFTKGDFAESVTPTFAIFAQKDFVFPHRATLANAKQSLPMAEMAILEESAHMPSDADMVPMHARISAYFDGSI</sequence>
<dbReference type="OrthoDB" id="7958481at2"/>
<protein>
    <submittedName>
        <fullName evidence="2">Pimeloyl-ACP methyl ester carboxylesterase</fullName>
    </submittedName>
</protein>
<reference evidence="2 3" key="1">
    <citation type="submission" date="2019-03" db="EMBL/GenBank/DDBJ databases">
        <title>Genomic Encyclopedia of Type Strains, Phase III (KMG-III): the genomes of soil and plant-associated and newly described type strains.</title>
        <authorList>
            <person name="Whitman W."/>
        </authorList>
    </citation>
    <scope>NUCLEOTIDE SEQUENCE [LARGE SCALE GENOMIC DNA]</scope>
    <source>
        <strain evidence="2 3">CGMCC 1.7002</strain>
    </source>
</reference>
<dbReference type="AlphaFoldDB" id="A0A4R6VX51"/>
<dbReference type="InterPro" id="IPR029058">
    <property type="entry name" value="AB_hydrolase_fold"/>
</dbReference>
<feature type="domain" description="AB hydrolase-1" evidence="1">
    <location>
        <begin position="73"/>
        <end position="178"/>
    </location>
</feature>
<proteinExistence type="predicted"/>
<dbReference type="InterPro" id="IPR050228">
    <property type="entry name" value="Carboxylesterase_BioH"/>
</dbReference>
<dbReference type="SUPFAM" id="SSF53474">
    <property type="entry name" value="alpha/beta-Hydrolases"/>
    <property type="match status" value="1"/>
</dbReference>
<keyword evidence="3" id="KW-1185">Reference proteome</keyword>
<gene>
    <name evidence="2" type="ORF">ATL17_1461</name>
</gene>